<comment type="caution">
    <text evidence="3">The sequence shown here is derived from an EMBL/GenBank/DDBJ whole genome shotgun (WGS) entry which is preliminary data.</text>
</comment>
<evidence type="ECO:0000313" key="3">
    <source>
        <dbReference type="EMBL" id="MCJ0825122.1"/>
    </source>
</evidence>
<dbReference type="EMBL" id="JALGCL010000001">
    <property type="protein sequence ID" value="MCJ0825122.1"/>
    <property type="molecule type" value="Genomic_DNA"/>
</dbReference>
<evidence type="ECO:0000313" key="4">
    <source>
        <dbReference type="Proteomes" id="UP001165423"/>
    </source>
</evidence>
<feature type="domain" description="DUF4139" evidence="2">
    <location>
        <begin position="223"/>
        <end position="523"/>
    </location>
</feature>
<evidence type="ECO:0000259" key="2">
    <source>
        <dbReference type="Pfam" id="PF13598"/>
    </source>
</evidence>
<dbReference type="PANTHER" id="PTHR38075">
    <property type="entry name" value="DUF4139 DOMAIN-CONTAINING PROTEIN"/>
    <property type="match status" value="1"/>
</dbReference>
<keyword evidence="1" id="KW-0732">Signal</keyword>
<dbReference type="Proteomes" id="UP001165423">
    <property type="component" value="Unassembled WGS sequence"/>
</dbReference>
<dbReference type="PANTHER" id="PTHR38075:SF1">
    <property type="entry name" value="DUF4139 DOMAIN-CONTAINING PROTEIN"/>
    <property type="match status" value="1"/>
</dbReference>
<keyword evidence="4" id="KW-1185">Reference proteome</keyword>
<reference evidence="3 4" key="1">
    <citation type="submission" date="2022-03" db="EMBL/GenBank/DDBJ databases">
        <title>Luteimonas soily sp. nov., a novel bacterium isolated from the soil.</title>
        <authorList>
            <person name="Zhang X."/>
        </authorList>
    </citation>
    <scope>NUCLEOTIDE SEQUENCE [LARGE SCALE GENOMIC DNA]</scope>
    <source>
        <strain evidence="3 4">50</strain>
    </source>
</reference>
<proteinExistence type="predicted"/>
<organism evidence="3 4">
    <name type="scientific">Cognatiluteimonas sedimenti</name>
    <dbReference type="NCBI Taxonomy" id="2927791"/>
    <lineage>
        <taxon>Bacteria</taxon>
        <taxon>Pseudomonadati</taxon>
        <taxon>Pseudomonadota</taxon>
        <taxon>Gammaproteobacteria</taxon>
        <taxon>Lysobacterales</taxon>
        <taxon>Lysobacteraceae</taxon>
        <taxon>Cognatiluteimonas</taxon>
    </lineage>
</organism>
<feature type="signal peptide" evidence="1">
    <location>
        <begin position="1"/>
        <end position="27"/>
    </location>
</feature>
<name>A0ABT0A2C8_9GAMM</name>
<accession>A0ABT0A2C8</accession>
<protein>
    <submittedName>
        <fullName evidence="3">DUF4139 domain-containing protein</fullName>
    </submittedName>
</protein>
<evidence type="ECO:0000256" key="1">
    <source>
        <dbReference type="SAM" id="SignalP"/>
    </source>
</evidence>
<dbReference type="InterPro" id="IPR037291">
    <property type="entry name" value="DUF4139"/>
</dbReference>
<dbReference type="RefSeq" id="WP_243319315.1">
    <property type="nucleotide sequence ID" value="NZ_JALGCL010000001.1"/>
</dbReference>
<feature type="chain" id="PRO_5046195196" evidence="1">
    <location>
        <begin position="28"/>
        <end position="527"/>
    </location>
</feature>
<sequence>MPLPLTTRPLPLALLACAIAACSPSRAPDSAAPAAVATKPAAAAKADQAGSVVANGALRLTVYSGDYDALAARGGTPASDMPGYALVANTLRYDLEAGANTITLGHLPRALDIAAVSLRPADPGIAIRGQRYLAAPANAAAVLATALGQRVAVEHTSGGAKQSDSGILVAAGNGLTLALADGRTKVIREYDNFSLLEADRQPPAQPTLRWQLQAQRAGAADFALSYPTGGLAWRAEYLAVLAPGKDCRLALDGAALVANRSGVGFRDAALTLVAGEPERVRGQAPEMFEAAADSATFARVASAPPMPQPRVSGEYYAYPIPAKTTLADGAIERVPLFARLPAVACERAYETTPQADVWQPPQPLLDPGYNNDVGPQPVKATVSFANTRASGLGRPLPAGRVRVFDGGDFLGESQLAHTPDGAEIHLQVGTAFDLSAERVRKAFQVDRGGRNMTESFAVTLRNAKKTDATVSVVEPLPRWSDWEIIASSVPATRRDAQHAEFAVPVPAGGEAVLGYTVRYRWPEGMKP</sequence>
<gene>
    <name evidence="3" type="ORF">MQC88_03985</name>
</gene>
<dbReference type="Pfam" id="PF13598">
    <property type="entry name" value="DUF4139"/>
    <property type="match status" value="1"/>
</dbReference>